<gene>
    <name evidence="2" type="ORF">DRP43_05195</name>
</gene>
<organism evidence="2 3">
    <name type="scientific">candidate division TA06 bacterium</name>
    <dbReference type="NCBI Taxonomy" id="2250710"/>
    <lineage>
        <taxon>Bacteria</taxon>
        <taxon>Bacteria division TA06</taxon>
    </lineage>
</organism>
<dbReference type="AlphaFoldDB" id="A0A660SDJ5"/>
<dbReference type="Proteomes" id="UP000271125">
    <property type="component" value="Unassembled WGS sequence"/>
</dbReference>
<accession>A0A660SDJ5</accession>
<sequence length="229" mass="26756">MKNHLNINSILALFPLLSLITGIIITQWIKFHFLLLFISIAILIILFITKHYKVSKYFLLLSILIYGNVSFDKCVEDKVIPESIICQGTIERTGTYNFNGNKGIINISYPYHLRNKRVKIYNYNKYYRLITGDIISFKGYINGYNDKIEEYYERKGIYGKISIGKNCVVKILKSGLFSKGNNIFKTFDIYRKEVFRILPGEYNSLLMSFIFGERNKLSRDTENSFRKLG</sequence>
<keyword evidence="1" id="KW-0472">Membrane</keyword>
<dbReference type="EMBL" id="QNBD01000245">
    <property type="protein sequence ID" value="RKX68733.1"/>
    <property type="molecule type" value="Genomic_DNA"/>
</dbReference>
<comment type="caution">
    <text evidence="2">The sequence shown here is derived from an EMBL/GenBank/DDBJ whole genome shotgun (WGS) entry which is preliminary data.</text>
</comment>
<keyword evidence="1" id="KW-0812">Transmembrane</keyword>
<evidence type="ECO:0000313" key="2">
    <source>
        <dbReference type="EMBL" id="RKX68733.1"/>
    </source>
</evidence>
<feature type="non-terminal residue" evidence="2">
    <location>
        <position position="229"/>
    </location>
</feature>
<feature type="transmembrane region" description="Helical" evidence="1">
    <location>
        <begin position="31"/>
        <end position="49"/>
    </location>
</feature>
<protein>
    <submittedName>
        <fullName evidence="2">Uncharacterized protein</fullName>
    </submittedName>
</protein>
<reference evidence="2 3" key="1">
    <citation type="submission" date="2018-06" db="EMBL/GenBank/DDBJ databases">
        <title>Extensive metabolic versatility and redundancy in microbially diverse, dynamic hydrothermal sediments.</title>
        <authorList>
            <person name="Dombrowski N."/>
            <person name="Teske A."/>
            <person name="Baker B.J."/>
        </authorList>
    </citation>
    <scope>NUCLEOTIDE SEQUENCE [LARGE SCALE GENOMIC DNA]</scope>
    <source>
        <strain evidence="2">B10_G13</strain>
    </source>
</reference>
<keyword evidence="1" id="KW-1133">Transmembrane helix</keyword>
<evidence type="ECO:0000256" key="1">
    <source>
        <dbReference type="SAM" id="Phobius"/>
    </source>
</evidence>
<proteinExistence type="predicted"/>
<evidence type="ECO:0000313" key="3">
    <source>
        <dbReference type="Proteomes" id="UP000271125"/>
    </source>
</evidence>
<name>A0A660SDJ5_UNCT6</name>
<feature type="transmembrane region" description="Helical" evidence="1">
    <location>
        <begin position="7"/>
        <end position="25"/>
    </location>
</feature>